<dbReference type="CDD" id="cd02440">
    <property type="entry name" value="AdoMet_MTases"/>
    <property type="match status" value="1"/>
</dbReference>
<dbReference type="OMA" id="GKRITWV"/>
<reference evidence="2 3" key="1">
    <citation type="submission" date="2016-03" db="EMBL/GenBank/DDBJ databases">
        <title>Whole genome sequencing of Grifola frondosa 9006-11.</title>
        <authorList>
            <person name="Min B."/>
            <person name="Park H."/>
            <person name="Kim J.-G."/>
            <person name="Cho H."/>
            <person name="Oh Y.-L."/>
            <person name="Kong W.-S."/>
            <person name="Choi I.-G."/>
        </authorList>
    </citation>
    <scope>NUCLEOTIDE SEQUENCE [LARGE SCALE GENOMIC DNA]</scope>
    <source>
        <strain evidence="2 3">9006-11</strain>
    </source>
</reference>
<evidence type="ECO:0000313" key="2">
    <source>
        <dbReference type="EMBL" id="OBZ69489.1"/>
    </source>
</evidence>
<dbReference type="InterPro" id="IPR029063">
    <property type="entry name" value="SAM-dependent_MTases_sf"/>
</dbReference>
<accession>A0A1C7LZM7</accession>
<keyword evidence="3" id="KW-1185">Reference proteome</keyword>
<dbReference type="SUPFAM" id="SSF53335">
    <property type="entry name" value="S-adenosyl-L-methionine-dependent methyltransferases"/>
    <property type="match status" value="1"/>
</dbReference>
<dbReference type="OrthoDB" id="8300214at2759"/>
<dbReference type="Proteomes" id="UP000092993">
    <property type="component" value="Unassembled WGS sequence"/>
</dbReference>
<organism evidence="2 3">
    <name type="scientific">Grifola frondosa</name>
    <name type="common">Maitake</name>
    <name type="synonym">Polyporus frondosus</name>
    <dbReference type="NCBI Taxonomy" id="5627"/>
    <lineage>
        <taxon>Eukaryota</taxon>
        <taxon>Fungi</taxon>
        <taxon>Dikarya</taxon>
        <taxon>Basidiomycota</taxon>
        <taxon>Agaricomycotina</taxon>
        <taxon>Agaricomycetes</taxon>
        <taxon>Polyporales</taxon>
        <taxon>Grifolaceae</taxon>
        <taxon>Grifola</taxon>
    </lineage>
</organism>
<dbReference type="STRING" id="5627.A0A1C7LZM7"/>
<evidence type="ECO:0000259" key="1">
    <source>
        <dbReference type="Pfam" id="PF13649"/>
    </source>
</evidence>
<evidence type="ECO:0000313" key="3">
    <source>
        <dbReference type="Proteomes" id="UP000092993"/>
    </source>
</evidence>
<dbReference type="Gene3D" id="3.40.50.150">
    <property type="entry name" value="Vaccinia Virus protein VP39"/>
    <property type="match status" value="1"/>
</dbReference>
<sequence length="310" mass="33483">MEVNGYFLLGIVLRDTESRVRGLKRLKAVVIITIAEIYPHEPEHLHVVVGQIEERVQLIKAWSIQPGERVLEIGCGQGDCTAALAVAVGEKGSVTAVDPASLDYGSPYTLGEAQAHLRASPVGSRITFVQADPVAFLGSTTETYTTAVLAHCTWYFASPAVLSEILSALALRVERICIAEWALSASDARSVPHVLATFAQVSLECRKSETKSNIRTVLSPAAMRAAAAASRLTLQKEETVVPGDGMLDAQWEVGLVLSQGWAKEVERFVESAREKAVVFAARDAVRAAVDLLKGEKVRAMDVWVATFAKE</sequence>
<comment type="caution">
    <text evidence="2">The sequence shown here is derived from an EMBL/GenBank/DDBJ whole genome shotgun (WGS) entry which is preliminary data.</text>
</comment>
<dbReference type="Pfam" id="PF13649">
    <property type="entry name" value="Methyltransf_25"/>
    <property type="match status" value="1"/>
</dbReference>
<proteinExistence type="predicted"/>
<dbReference type="InterPro" id="IPR041698">
    <property type="entry name" value="Methyltransf_25"/>
</dbReference>
<gene>
    <name evidence="2" type="ORF">A0H81_10123</name>
</gene>
<feature type="domain" description="Methyltransferase" evidence="1">
    <location>
        <begin position="70"/>
        <end position="169"/>
    </location>
</feature>
<dbReference type="EMBL" id="LUGG01000015">
    <property type="protein sequence ID" value="OBZ69489.1"/>
    <property type="molecule type" value="Genomic_DNA"/>
</dbReference>
<name>A0A1C7LZM7_GRIFR</name>
<dbReference type="AlphaFoldDB" id="A0A1C7LZM7"/>
<protein>
    <recommendedName>
        <fullName evidence="1">Methyltransferase domain-containing protein</fullName>
    </recommendedName>
</protein>